<name>G2Y858_BOTF4</name>
<protein>
    <submittedName>
        <fullName evidence="1">Uncharacterized protein</fullName>
    </submittedName>
</protein>
<dbReference type="EMBL" id="FQ790296">
    <property type="protein sequence ID" value="CCD48786.1"/>
    <property type="molecule type" value="Genomic_DNA"/>
</dbReference>
<evidence type="ECO:0000313" key="2">
    <source>
        <dbReference type="Proteomes" id="UP000008177"/>
    </source>
</evidence>
<dbReference type="Proteomes" id="UP000008177">
    <property type="component" value="Unplaced contigs"/>
</dbReference>
<proteinExistence type="predicted"/>
<accession>G2Y858</accession>
<evidence type="ECO:0000313" key="1">
    <source>
        <dbReference type="EMBL" id="CCD48786.1"/>
    </source>
</evidence>
<gene>
    <name evidence="1" type="ORF">BofuT4_P034280.1</name>
</gene>
<sequence>MHCKLYHPCRVYFATNDVNPSDCCSSTFIGDPNLQKRLQDLSASDSEYISRSVPWKHRGYFEPRRLLIQPRILSLTFRVSHGGIVKEWSFLYIWIARQFLPYKVLSVLTA</sequence>
<dbReference type="AlphaFoldDB" id="G2Y858"/>
<reference evidence="2" key="1">
    <citation type="journal article" date="2011" name="PLoS Genet.">
        <title>Genomic analysis of the necrotrophic fungal pathogens Sclerotinia sclerotiorum and Botrytis cinerea.</title>
        <authorList>
            <person name="Amselem J."/>
            <person name="Cuomo C.A."/>
            <person name="van Kan J.A."/>
            <person name="Viaud M."/>
            <person name="Benito E.P."/>
            <person name="Couloux A."/>
            <person name="Coutinho P.M."/>
            <person name="de Vries R.P."/>
            <person name="Dyer P.S."/>
            <person name="Fillinger S."/>
            <person name="Fournier E."/>
            <person name="Gout L."/>
            <person name="Hahn M."/>
            <person name="Kohn L."/>
            <person name="Lapalu N."/>
            <person name="Plummer K.M."/>
            <person name="Pradier J.M."/>
            <person name="Quevillon E."/>
            <person name="Sharon A."/>
            <person name="Simon A."/>
            <person name="ten Have A."/>
            <person name="Tudzynski B."/>
            <person name="Tudzynski P."/>
            <person name="Wincker P."/>
            <person name="Andrew M."/>
            <person name="Anthouard V."/>
            <person name="Beever R.E."/>
            <person name="Beffa R."/>
            <person name="Benoit I."/>
            <person name="Bouzid O."/>
            <person name="Brault B."/>
            <person name="Chen Z."/>
            <person name="Choquer M."/>
            <person name="Collemare J."/>
            <person name="Cotton P."/>
            <person name="Danchin E.G."/>
            <person name="Da Silva C."/>
            <person name="Gautier A."/>
            <person name="Giraud C."/>
            <person name="Giraud T."/>
            <person name="Gonzalez C."/>
            <person name="Grossetete S."/>
            <person name="Guldener U."/>
            <person name="Henrissat B."/>
            <person name="Howlett B.J."/>
            <person name="Kodira C."/>
            <person name="Kretschmer M."/>
            <person name="Lappartient A."/>
            <person name="Leroch M."/>
            <person name="Levis C."/>
            <person name="Mauceli E."/>
            <person name="Neuveglise C."/>
            <person name="Oeser B."/>
            <person name="Pearson M."/>
            <person name="Poulain J."/>
            <person name="Poussereau N."/>
            <person name="Quesneville H."/>
            <person name="Rascle C."/>
            <person name="Schumacher J."/>
            <person name="Segurens B."/>
            <person name="Sexton A."/>
            <person name="Silva E."/>
            <person name="Sirven C."/>
            <person name="Soanes D.M."/>
            <person name="Talbot N.J."/>
            <person name="Templeton M."/>
            <person name="Yandava C."/>
            <person name="Yarden O."/>
            <person name="Zeng Q."/>
            <person name="Rollins J.A."/>
            <person name="Lebrun M.H."/>
            <person name="Dickman M."/>
        </authorList>
    </citation>
    <scope>NUCLEOTIDE SEQUENCE [LARGE SCALE GENOMIC DNA]</scope>
    <source>
        <strain evidence="2">T4</strain>
    </source>
</reference>
<dbReference type="InParanoid" id="G2Y858"/>
<organism evidence="1 2">
    <name type="scientific">Botryotinia fuckeliana (strain T4)</name>
    <name type="common">Noble rot fungus</name>
    <name type="synonym">Botrytis cinerea</name>
    <dbReference type="NCBI Taxonomy" id="999810"/>
    <lineage>
        <taxon>Eukaryota</taxon>
        <taxon>Fungi</taxon>
        <taxon>Dikarya</taxon>
        <taxon>Ascomycota</taxon>
        <taxon>Pezizomycotina</taxon>
        <taxon>Leotiomycetes</taxon>
        <taxon>Helotiales</taxon>
        <taxon>Sclerotiniaceae</taxon>
        <taxon>Botrytis</taxon>
    </lineage>
</organism>
<dbReference type="HOGENOM" id="CLU_2170683_0_0_1"/>